<dbReference type="AlphaFoldDB" id="A0A9W6JJ05"/>
<organism evidence="7 8">
    <name type="scientific">Methylopila jiangsuensis</name>
    <dbReference type="NCBI Taxonomy" id="586230"/>
    <lineage>
        <taxon>Bacteria</taxon>
        <taxon>Pseudomonadati</taxon>
        <taxon>Pseudomonadota</taxon>
        <taxon>Alphaproteobacteria</taxon>
        <taxon>Hyphomicrobiales</taxon>
        <taxon>Methylopilaceae</taxon>
        <taxon>Methylopila</taxon>
    </lineage>
</organism>
<gene>
    <name evidence="7" type="ORF">GCM10008171_23720</name>
</gene>
<evidence type="ECO:0000256" key="2">
    <source>
        <dbReference type="ARBA" id="ARBA00022475"/>
    </source>
</evidence>
<feature type="transmembrane region" description="Helical" evidence="6">
    <location>
        <begin position="313"/>
        <end position="334"/>
    </location>
</feature>
<comment type="caution">
    <text evidence="7">The sequence shown here is derived from an EMBL/GenBank/DDBJ whole genome shotgun (WGS) entry which is preliminary data.</text>
</comment>
<keyword evidence="4 6" id="KW-1133">Transmembrane helix</keyword>
<reference evidence="7" key="1">
    <citation type="journal article" date="2014" name="Int. J. Syst. Evol. Microbiol.">
        <title>Complete genome sequence of Corynebacterium casei LMG S-19264T (=DSM 44701T), isolated from a smear-ripened cheese.</title>
        <authorList>
            <consortium name="US DOE Joint Genome Institute (JGI-PGF)"/>
            <person name="Walter F."/>
            <person name="Albersmeier A."/>
            <person name="Kalinowski J."/>
            <person name="Ruckert C."/>
        </authorList>
    </citation>
    <scope>NUCLEOTIDE SEQUENCE</scope>
    <source>
        <strain evidence="7">VKM B-2555</strain>
    </source>
</reference>
<dbReference type="GO" id="GO:0015920">
    <property type="term" value="P:lipopolysaccharide transport"/>
    <property type="evidence" value="ECO:0007669"/>
    <property type="project" value="TreeGrafter"/>
</dbReference>
<evidence type="ECO:0000256" key="4">
    <source>
        <dbReference type="ARBA" id="ARBA00022989"/>
    </source>
</evidence>
<feature type="transmembrane region" description="Helical" evidence="6">
    <location>
        <begin position="104"/>
        <end position="127"/>
    </location>
</feature>
<evidence type="ECO:0000313" key="7">
    <source>
        <dbReference type="EMBL" id="GLK77118.1"/>
    </source>
</evidence>
<keyword evidence="5 6" id="KW-0472">Membrane</keyword>
<accession>A0A9W6JJ05</accession>
<name>A0A9W6JJ05_9HYPH</name>
<dbReference type="InterPro" id="IPR030922">
    <property type="entry name" value="LptF"/>
</dbReference>
<dbReference type="PANTHER" id="PTHR33529:SF6">
    <property type="entry name" value="YJGP_YJGQ FAMILY PERMEASE"/>
    <property type="match status" value="1"/>
</dbReference>
<feature type="transmembrane region" description="Helical" evidence="6">
    <location>
        <begin position="12"/>
        <end position="33"/>
    </location>
</feature>
<sequence length="382" mass="41110">MIVDRMPLLERYLFGMTAKAFVGVLVALTGVIWTTQALRELDLVTSQGQTLWIFLVVTGLSLPSLAVILAPVALFGAALWALNRLNGDSEIVIMSAAGAGPWRLLRPLLILALLVATLVGLMSVWAIPESLRMLRAQITQVRADVVANILREGQFTQIENGLVVHVRERRGGALLGIFVQDSRDAPQEIAYLAERGQIVEEGGSTFLVLENGSVQRREEAGKDPAIVVFQRYAFDLSPFTGAAEVTSYKPRERYTSELMRPDVTEAAYKAQPGRFRAELHERLVNPLYPVTFILIAFAAIGRPRTTRQNRATGVLAAIAAVAAVRIGGLGAVNLLVSTPYAAIAVYGLPLLASLAALWLIVRDPSAKTAAAPAGALPSAARA</sequence>
<proteinExistence type="predicted"/>
<keyword evidence="8" id="KW-1185">Reference proteome</keyword>
<feature type="transmembrane region" description="Helical" evidence="6">
    <location>
        <begin position="340"/>
        <end position="361"/>
    </location>
</feature>
<dbReference type="NCBIfam" id="TIGR04407">
    <property type="entry name" value="LptF_YjgP"/>
    <property type="match status" value="1"/>
</dbReference>
<evidence type="ECO:0000256" key="1">
    <source>
        <dbReference type="ARBA" id="ARBA00004651"/>
    </source>
</evidence>
<evidence type="ECO:0000256" key="3">
    <source>
        <dbReference type="ARBA" id="ARBA00022692"/>
    </source>
</evidence>
<dbReference type="GO" id="GO:0043190">
    <property type="term" value="C:ATP-binding cassette (ABC) transporter complex"/>
    <property type="evidence" value="ECO:0007669"/>
    <property type="project" value="InterPro"/>
</dbReference>
<feature type="transmembrane region" description="Helical" evidence="6">
    <location>
        <begin position="53"/>
        <end position="83"/>
    </location>
</feature>
<dbReference type="RefSeq" id="WP_271204954.1">
    <property type="nucleotide sequence ID" value="NZ_BSFK01000010.1"/>
</dbReference>
<reference evidence="7" key="2">
    <citation type="submission" date="2023-01" db="EMBL/GenBank/DDBJ databases">
        <authorList>
            <person name="Sun Q."/>
            <person name="Evtushenko L."/>
        </authorList>
    </citation>
    <scope>NUCLEOTIDE SEQUENCE</scope>
    <source>
        <strain evidence="7">VKM B-2555</strain>
    </source>
</reference>
<feature type="transmembrane region" description="Helical" evidence="6">
    <location>
        <begin position="283"/>
        <end position="301"/>
    </location>
</feature>
<comment type="subcellular location">
    <subcellularLocation>
        <location evidence="1">Cell membrane</location>
        <topology evidence="1">Multi-pass membrane protein</topology>
    </subcellularLocation>
</comment>
<evidence type="ECO:0000256" key="6">
    <source>
        <dbReference type="SAM" id="Phobius"/>
    </source>
</evidence>
<dbReference type="InterPro" id="IPR005495">
    <property type="entry name" value="LptG/LptF_permease"/>
</dbReference>
<keyword evidence="3 6" id="KW-0812">Transmembrane</keyword>
<dbReference type="EMBL" id="BSFK01000010">
    <property type="protein sequence ID" value="GLK77118.1"/>
    <property type="molecule type" value="Genomic_DNA"/>
</dbReference>
<dbReference type="PANTHER" id="PTHR33529">
    <property type="entry name" value="SLR0882 PROTEIN-RELATED"/>
    <property type="match status" value="1"/>
</dbReference>
<evidence type="ECO:0000256" key="5">
    <source>
        <dbReference type="ARBA" id="ARBA00023136"/>
    </source>
</evidence>
<keyword evidence="2" id="KW-1003">Cell membrane</keyword>
<dbReference type="Pfam" id="PF03739">
    <property type="entry name" value="LptF_LptG"/>
    <property type="match status" value="1"/>
</dbReference>
<dbReference type="Proteomes" id="UP001143364">
    <property type="component" value="Unassembled WGS sequence"/>
</dbReference>
<protein>
    <submittedName>
        <fullName evidence="7">LPS export ABC transporter permease LptF</fullName>
    </submittedName>
</protein>
<dbReference type="GO" id="GO:0055085">
    <property type="term" value="P:transmembrane transport"/>
    <property type="evidence" value="ECO:0007669"/>
    <property type="project" value="InterPro"/>
</dbReference>
<evidence type="ECO:0000313" key="8">
    <source>
        <dbReference type="Proteomes" id="UP001143364"/>
    </source>
</evidence>